<keyword evidence="6" id="KW-1185">Reference proteome</keyword>
<dbReference type="EMBL" id="CP016020">
    <property type="protein sequence ID" value="APH06472.1"/>
    <property type="molecule type" value="Genomic_DNA"/>
</dbReference>
<dbReference type="Gene3D" id="1.10.510.40">
    <property type="match status" value="1"/>
</dbReference>
<accession>A0A1L3MVX0</accession>
<organism evidence="5 6">
    <name type="scientific">Bacillus weihaiensis</name>
    <dbReference type="NCBI Taxonomy" id="1547283"/>
    <lineage>
        <taxon>Bacteria</taxon>
        <taxon>Bacillati</taxon>
        <taxon>Bacillota</taxon>
        <taxon>Bacilli</taxon>
        <taxon>Bacillales</taxon>
        <taxon>Bacillaceae</taxon>
        <taxon>Bacillus</taxon>
    </lineage>
</organism>
<dbReference type="InterPro" id="IPR022770">
    <property type="entry name" value="IucA/IucC-like_C"/>
</dbReference>
<comment type="similarity">
    <text evidence="2">Belongs to the IucA/IucC family.</text>
</comment>
<dbReference type="InterPro" id="IPR007310">
    <property type="entry name" value="Aerobactin_biosyn_IucA/IucC_N"/>
</dbReference>
<reference evidence="5 6" key="1">
    <citation type="journal article" date="2016" name="Sci. Rep.">
        <title>Complete genome sequence and transcriptomic analysis of a novel marine strain Bacillus weihaiensis reveals the mechanism of brown algae degradation.</title>
        <authorList>
            <person name="Zhu Y."/>
            <person name="Chen P."/>
            <person name="Bao Y."/>
            <person name="Men Y."/>
            <person name="Zeng Y."/>
            <person name="Yang J."/>
            <person name="Sun J."/>
            <person name="Sun Y."/>
        </authorList>
    </citation>
    <scope>NUCLEOTIDE SEQUENCE [LARGE SCALE GENOMIC DNA]</scope>
    <source>
        <strain evidence="5 6">Alg07</strain>
    </source>
</reference>
<feature type="domain" description="Aerobactin siderophore biosynthesis IucA/IucC N-terminal" evidence="3">
    <location>
        <begin position="117"/>
        <end position="352"/>
    </location>
</feature>
<gene>
    <name evidence="5" type="ORF">A9C19_17995</name>
</gene>
<evidence type="ECO:0000259" key="3">
    <source>
        <dbReference type="Pfam" id="PF04183"/>
    </source>
</evidence>
<evidence type="ECO:0000313" key="5">
    <source>
        <dbReference type="EMBL" id="APH06472.1"/>
    </source>
</evidence>
<name>A0A1L3MVX0_9BACI</name>
<dbReference type="PANTHER" id="PTHR34384:SF6">
    <property type="entry name" value="STAPHYLOFERRIN B SYNTHASE"/>
    <property type="match status" value="1"/>
</dbReference>
<dbReference type="Pfam" id="PF06276">
    <property type="entry name" value="FhuF"/>
    <property type="match status" value="1"/>
</dbReference>
<dbReference type="InterPro" id="IPR037455">
    <property type="entry name" value="LucA/IucC-like"/>
</dbReference>
<feature type="domain" description="Aerobactin siderophore biosynthesis IucA/IucC-like C-terminal" evidence="4">
    <location>
        <begin position="373"/>
        <end position="545"/>
    </location>
</feature>
<dbReference type="Proteomes" id="UP000181936">
    <property type="component" value="Chromosome"/>
</dbReference>
<evidence type="ECO:0000256" key="1">
    <source>
        <dbReference type="ARBA" id="ARBA00004924"/>
    </source>
</evidence>
<dbReference type="Gene3D" id="6.10.250.3370">
    <property type="match status" value="1"/>
</dbReference>
<dbReference type="STRING" id="1547283.A9C19_17995"/>
<evidence type="ECO:0000259" key="4">
    <source>
        <dbReference type="Pfam" id="PF06276"/>
    </source>
</evidence>
<dbReference type="AlphaFoldDB" id="A0A1L3MVX0"/>
<evidence type="ECO:0000313" key="6">
    <source>
        <dbReference type="Proteomes" id="UP000181936"/>
    </source>
</evidence>
<evidence type="ECO:0000256" key="2">
    <source>
        <dbReference type="ARBA" id="ARBA00007832"/>
    </source>
</evidence>
<dbReference type="KEGG" id="bwh:A9C19_17995"/>
<dbReference type="Pfam" id="PF04183">
    <property type="entry name" value="IucA_IucC"/>
    <property type="match status" value="1"/>
</dbReference>
<dbReference type="GO" id="GO:0019290">
    <property type="term" value="P:siderophore biosynthetic process"/>
    <property type="evidence" value="ECO:0007669"/>
    <property type="project" value="InterPro"/>
</dbReference>
<proteinExistence type="inferred from homology"/>
<dbReference type="PANTHER" id="PTHR34384">
    <property type="entry name" value="L-2,3-DIAMINOPROPANOATE--CITRATE LIGASE"/>
    <property type="match status" value="1"/>
</dbReference>
<protein>
    <submittedName>
        <fullName evidence="5">Siderophore biosynthesis protein</fullName>
    </submittedName>
</protein>
<dbReference type="GO" id="GO:0016881">
    <property type="term" value="F:acid-amino acid ligase activity"/>
    <property type="evidence" value="ECO:0007669"/>
    <property type="project" value="UniProtKB-ARBA"/>
</dbReference>
<dbReference type="RefSeq" id="WP_072581272.1">
    <property type="nucleotide sequence ID" value="NZ_CP016020.1"/>
</dbReference>
<sequence length="561" mass="66075">MQKLSLISLRKSQQRVKRQLVEAMIFERLIPFEEGNGFFRLIGKNHTYTCKGKRTAFDRVRIEEESIEATIEELLDEVCTCEDVKQTVIHELAQTTKLCEWNEEYLIHSRSRRHVSYEELESELIEGHPYHPCFKSRTGFSSEDHFRYGPEAKQSFPLIWTAVRRDRVKMSIHEDEEQFWRRELGHLMWEYLVQQLEMVGKDFRSYTFLPVHPWQWNSLKAPLQRLVEKGDLYPFKIKGDDYRATQSVRTLWNASHPEKAHVKVPMNMVNTSSLRMIPTHAICSAPYLSEWIGKIVQSDTYLKNSLIILKEYAGIGLEESEPALEGQLGVIWRESIHLYKNDHEEAIPFNAFMMSEKDGKPFMDEMIKSYGIERWVKQFIEVSVIPILHLLIGHGVAVEAHAQNMILLHENGWPTKIALRDFHDSLEYVEEFVVNKELIPTFESIHPYYKDKPDDVSYWMSSVEALRELVMDTLFVFNISEVSFLLEQQYAYKEETFYQQVGLAMGNYLRSYPELQDRYNQVGFQQEFISVEALLKRKLQKKSEGEFHHLVKNTLLKKEQV</sequence>
<comment type="pathway">
    <text evidence="1">Siderophore biosynthesis.</text>
</comment>